<proteinExistence type="inferred from homology"/>
<dbReference type="OrthoDB" id="368476at2"/>
<dbReference type="SMART" id="SM00062">
    <property type="entry name" value="PBPb"/>
    <property type="match status" value="1"/>
</dbReference>
<dbReference type="Gene3D" id="3.40.190.10">
    <property type="entry name" value="Periplasmic binding protein-like II"/>
    <property type="match status" value="2"/>
</dbReference>
<organism evidence="7 8">
    <name type="scientific">Biostraticola tofi</name>
    <dbReference type="NCBI Taxonomy" id="466109"/>
    <lineage>
        <taxon>Bacteria</taxon>
        <taxon>Pseudomonadati</taxon>
        <taxon>Pseudomonadota</taxon>
        <taxon>Gammaproteobacteria</taxon>
        <taxon>Enterobacterales</taxon>
        <taxon>Bruguierivoracaceae</taxon>
        <taxon>Biostraticola</taxon>
    </lineage>
</organism>
<gene>
    <name evidence="7" type="ORF">EDC52_103436</name>
</gene>
<comment type="similarity">
    <text evidence="2 4">Belongs to the bacterial solute-binding protein 3 family.</text>
</comment>
<keyword evidence="8" id="KW-1185">Reference proteome</keyword>
<comment type="subcellular location">
    <subcellularLocation>
        <location evidence="1">Cell envelope</location>
    </subcellularLocation>
</comment>
<evidence type="ECO:0000256" key="4">
    <source>
        <dbReference type="RuleBase" id="RU003744"/>
    </source>
</evidence>
<evidence type="ECO:0000259" key="6">
    <source>
        <dbReference type="SMART" id="SM00062"/>
    </source>
</evidence>
<feature type="signal peptide" evidence="5">
    <location>
        <begin position="1"/>
        <end position="24"/>
    </location>
</feature>
<evidence type="ECO:0000313" key="7">
    <source>
        <dbReference type="EMBL" id="TCV98344.1"/>
    </source>
</evidence>
<evidence type="ECO:0000256" key="1">
    <source>
        <dbReference type="ARBA" id="ARBA00004196"/>
    </source>
</evidence>
<dbReference type="PANTHER" id="PTHR35936:SF19">
    <property type="entry name" value="AMINO-ACID-BINDING PROTEIN YXEM-RELATED"/>
    <property type="match status" value="1"/>
</dbReference>
<feature type="chain" id="PRO_5020793470" evidence="5">
    <location>
        <begin position="25"/>
        <end position="285"/>
    </location>
</feature>
<protein>
    <submittedName>
        <fullName evidence="7">Amino acid ABC transporter substrate-binding protein (PAAT family)</fullName>
    </submittedName>
</protein>
<accession>A0A4R3Z366</accession>
<dbReference type="EMBL" id="SMCR01000003">
    <property type="protein sequence ID" value="TCV98344.1"/>
    <property type="molecule type" value="Genomic_DNA"/>
</dbReference>
<dbReference type="Pfam" id="PF00497">
    <property type="entry name" value="SBP_bac_3"/>
    <property type="match status" value="1"/>
</dbReference>
<dbReference type="PROSITE" id="PS01039">
    <property type="entry name" value="SBP_BACTERIAL_3"/>
    <property type="match status" value="1"/>
</dbReference>
<dbReference type="PANTHER" id="PTHR35936">
    <property type="entry name" value="MEMBRANE-BOUND LYTIC MUREIN TRANSGLYCOSYLASE F"/>
    <property type="match status" value="1"/>
</dbReference>
<comment type="caution">
    <text evidence="7">The sequence shown here is derived from an EMBL/GenBank/DDBJ whole genome shotgun (WGS) entry which is preliminary data.</text>
</comment>
<feature type="domain" description="Solute-binding protein family 3/N-terminal" evidence="6">
    <location>
        <begin position="32"/>
        <end position="281"/>
    </location>
</feature>
<dbReference type="Proteomes" id="UP000295719">
    <property type="component" value="Unassembled WGS sequence"/>
</dbReference>
<name>A0A4R3Z366_9GAMM</name>
<dbReference type="RefSeq" id="WP_131865085.1">
    <property type="nucleotide sequence ID" value="NZ_SMCR01000003.1"/>
</dbReference>
<sequence length="285" mass="30749">MTLSRLMCALCMTATLATSFAGQAAEGKKWTTVRIGTEGAFRPFNFTKPDGTLDGYEIDLYKILCDSMKVTCEIVIQPFTGMIPALNAGKFDAIMSGMSATEKRREVIAFSLPYSNSGQTFAALKDSPLAKLPDTGVRFSLTKDEAGAIKELEKIKPLIAGKTIGVQTASIAANFLNHYLKGVVKVREYKTTEEHDLDLAAGRVDFIIASSTYLNGAREKSGNANMVLSGPSFIGGLLGSGSAIGLRKSDPELKQLFDEAILKAKQDGTLKRLGMKWFGQDITPL</sequence>
<evidence type="ECO:0000256" key="5">
    <source>
        <dbReference type="SAM" id="SignalP"/>
    </source>
</evidence>
<dbReference type="InterPro" id="IPR018313">
    <property type="entry name" value="SBP_3_CS"/>
</dbReference>
<reference evidence="7 8" key="1">
    <citation type="submission" date="2019-03" db="EMBL/GenBank/DDBJ databases">
        <title>Genomic Encyclopedia of Type Strains, Phase IV (KMG-IV): sequencing the most valuable type-strain genomes for metagenomic binning, comparative biology and taxonomic classification.</title>
        <authorList>
            <person name="Goeker M."/>
        </authorList>
    </citation>
    <scope>NUCLEOTIDE SEQUENCE [LARGE SCALE GENOMIC DNA]</scope>
    <source>
        <strain evidence="7 8">DSM 19580</strain>
    </source>
</reference>
<evidence type="ECO:0000313" key="8">
    <source>
        <dbReference type="Proteomes" id="UP000295719"/>
    </source>
</evidence>
<dbReference type="InterPro" id="IPR001638">
    <property type="entry name" value="Solute-binding_3/MltF_N"/>
</dbReference>
<evidence type="ECO:0000256" key="2">
    <source>
        <dbReference type="ARBA" id="ARBA00010333"/>
    </source>
</evidence>
<evidence type="ECO:0000256" key="3">
    <source>
        <dbReference type="ARBA" id="ARBA00022729"/>
    </source>
</evidence>
<keyword evidence="3 5" id="KW-0732">Signal</keyword>
<dbReference type="SUPFAM" id="SSF53850">
    <property type="entry name" value="Periplasmic binding protein-like II"/>
    <property type="match status" value="1"/>
</dbReference>
<dbReference type="GO" id="GO:0030288">
    <property type="term" value="C:outer membrane-bounded periplasmic space"/>
    <property type="evidence" value="ECO:0007669"/>
    <property type="project" value="UniProtKB-ARBA"/>
</dbReference>
<dbReference type="AlphaFoldDB" id="A0A4R3Z366"/>